<evidence type="ECO:0000313" key="3">
    <source>
        <dbReference type="Proteomes" id="UP000054097"/>
    </source>
</evidence>
<dbReference type="HOGENOM" id="CLU_101099_1_0_1"/>
<dbReference type="Proteomes" id="UP000054097">
    <property type="component" value="Unassembled WGS sequence"/>
</dbReference>
<dbReference type="AlphaFoldDB" id="A0A0C3AZ40"/>
<feature type="transmembrane region" description="Helical" evidence="1">
    <location>
        <begin position="168"/>
        <end position="190"/>
    </location>
</feature>
<feature type="transmembrane region" description="Helical" evidence="1">
    <location>
        <begin position="88"/>
        <end position="109"/>
    </location>
</feature>
<evidence type="ECO:0000313" key="2">
    <source>
        <dbReference type="EMBL" id="KIM29790.1"/>
    </source>
</evidence>
<feature type="transmembrane region" description="Helical" evidence="1">
    <location>
        <begin position="46"/>
        <end position="68"/>
    </location>
</feature>
<reference evidence="2 3" key="1">
    <citation type="submission" date="2014-04" db="EMBL/GenBank/DDBJ databases">
        <authorList>
            <consortium name="DOE Joint Genome Institute"/>
            <person name="Kuo A."/>
            <person name="Zuccaro A."/>
            <person name="Kohler A."/>
            <person name="Nagy L.G."/>
            <person name="Floudas D."/>
            <person name="Copeland A."/>
            <person name="Barry K.W."/>
            <person name="Cichocki N."/>
            <person name="Veneault-Fourrey C."/>
            <person name="LaButti K."/>
            <person name="Lindquist E.A."/>
            <person name="Lipzen A."/>
            <person name="Lundell T."/>
            <person name="Morin E."/>
            <person name="Murat C."/>
            <person name="Sun H."/>
            <person name="Tunlid A."/>
            <person name="Henrissat B."/>
            <person name="Grigoriev I.V."/>
            <person name="Hibbett D.S."/>
            <person name="Martin F."/>
            <person name="Nordberg H.P."/>
            <person name="Cantor M.N."/>
            <person name="Hua S.X."/>
        </authorList>
    </citation>
    <scope>NUCLEOTIDE SEQUENCE [LARGE SCALE GENOMIC DNA]</scope>
    <source>
        <strain evidence="2 3">MAFF 305830</strain>
    </source>
</reference>
<keyword evidence="3" id="KW-1185">Reference proteome</keyword>
<proteinExistence type="predicted"/>
<keyword evidence="1" id="KW-0472">Membrane</keyword>
<accession>A0A0C3AZ40</accession>
<dbReference type="EMBL" id="KN824287">
    <property type="protein sequence ID" value="KIM29790.1"/>
    <property type="molecule type" value="Genomic_DNA"/>
</dbReference>
<evidence type="ECO:0000256" key="1">
    <source>
        <dbReference type="SAM" id="Phobius"/>
    </source>
</evidence>
<gene>
    <name evidence="2" type="ORF">M408DRAFT_328615</name>
</gene>
<feature type="non-terminal residue" evidence="2">
    <location>
        <position position="191"/>
    </location>
</feature>
<name>A0A0C3AZ40_SERVB</name>
<keyword evidence="1" id="KW-1133">Transmembrane helix</keyword>
<sequence>MSSPRATPAPYFTPPQPPQVNYHKKAQDFELPKCVKLSLAADVQQANAIAIVMALFAGALISLAQIVAGAGNGDDTSSLSWGALRVSLYAAIMLNLGGAFLSLICIKMCSDLPLAAQQRLLREGCANSTTPLSKLARDETLEQEILGDHFYLLTTMGMSPWYRLVDQLSTYVLIAACVCTFIALTFWVFLS</sequence>
<organism evidence="2 3">
    <name type="scientific">Serendipita vermifera MAFF 305830</name>
    <dbReference type="NCBI Taxonomy" id="933852"/>
    <lineage>
        <taxon>Eukaryota</taxon>
        <taxon>Fungi</taxon>
        <taxon>Dikarya</taxon>
        <taxon>Basidiomycota</taxon>
        <taxon>Agaricomycotina</taxon>
        <taxon>Agaricomycetes</taxon>
        <taxon>Sebacinales</taxon>
        <taxon>Serendipitaceae</taxon>
        <taxon>Serendipita</taxon>
    </lineage>
</organism>
<keyword evidence="1" id="KW-0812">Transmembrane</keyword>
<protein>
    <submittedName>
        <fullName evidence="2">Uncharacterized protein</fullName>
    </submittedName>
</protein>
<reference evidence="3" key="2">
    <citation type="submission" date="2015-01" db="EMBL/GenBank/DDBJ databases">
        <title>Evolutionary Origins and Diversification of the Mycorrhizal Mutualists.</title>
        <authorList>
            <consortium name="DOE Joint Genome Institute"/>
            <consortium name="Mycorrhizal Genomics Consortium"/>
            <person name="Kohler A."/>
            <person name="Kuo A."/>
            <person name="Nagy L.G."/>
            <person name="Floudas D."/>
            <person name="Copeland A."/>
            <person name="Barry K.W."/>
            <person name="Cichocki N."/>
            <person name="Veneault-Fourrey C."/>
            <person name="LaButti K."/>
            <person name="Lindquist E.A."/>
            <person name="Lipzen A."/>
            <person name="Lundell T."/>
            <person name="Morin E."/>
            <person name="Murat C."/>
            <person name="Riley R."/>
            <person name="Ohm R."/>
            <person name="Sun H."/>
            <person name="Tunlid A."/>
            <person name="Henrissat B."/>
            <person name="Grigoriev I.V."/>
            <person name="Hibbett D.S."/>
            <person name="Martin F."/>
        </authorList>
    </citation>
    <scope>NUCLEOTIDE SEQUENCE [LARGE SCALE GENOMIC DNA]</scope>
    <source>
        <strain evidence="3">MAFF 305830</strain>
    </source>
</reference>
<dbReference type="OrthoDB" id="3225366at2759"/>